<evidence type="ECO:0000256" key="1">
    <source>
        <dbReference type="SAM" id="MobiDB-lite"/>
    </source>
</evidence>
<dbReference type="AlphaFoldDB" id="A0A0L6VNE1"/>
<accession>A0A0L6VNE1</accession>
<evidence type="ECO:0000313" key="3">
    <source>
        <dbReference type="Proteomes" id="UP000037035"/>
    </source>
</evidence>
<feature type="region of interest" description="Disordered" evidence="1">
    <location>
        <begin position="1"/>
        <end position="21"/>
    </location>
</feature>
<evidence type="ECO:0000313" key="2">
    <source>
        <dbReference type="EMBL" id="KNZ62273.1"/>
    </source>
</evidence>
<keyword evidence="3" id="KW-1185">Reference proteome</keyword>
<sequence>MVKVAQRGRGGTQKPASDHQDFNQAAFKVQFDDSGTDSEVEDLVLALIAIKKHRYVVKRF</sequence>
<comment type="caution">
    <text evidence="2">The sequence shown here is derived from an EMBL/GenBank/DDBJ whole genome shotgun (WGS) entry which is preliminary data.</text>
</comment>
<organism evidence="2 3">
    <name type="scientific">Puccinia sorghi</name>
    <dbReference type="NCBI Taxonomy" id="27349"/>
    <lineage>
        <taxon>Eukaryota</taxon>
        <taxon>Fungi</taxon>
        <taxon>Dikarya</taxon>
        <taxon>Basidiomycota</taxon>
        <taxon>Pucciniomycotina</taxon>
        <taxon>Pucciniomycetes</taxon>
        <taxon>Pucciniales</taxon>
        <taxon>Pucciniaceae</taxon>
        <taxon>Puccinia</taxon>
    </lineage>
</organism>
<reference evidence="2 3" key="1">
    <citation type="submission" date="2015-08" db="EMBL/GenBank/DDBJ databases">
        <title>Next Generation Sequencing and Analysis of the Genome of Puccinia sorghi L Schw, the Causal Agent of Maize Common Rust.</title>
        <authorList>
            <person name="Rochi L."/>
            <person name="Burguener G."/>
            <person name="Darino M."/>
            <person name="Turjanski A."/>
            <person name="Kreff E."/>
            <person name="Dieguez M.J."/>
            <person name="Sacco F."/>
        </authorList>
    </citation>
    <scope>NUCLEOTIDE SEQUENCE [LARGE SCALE GENOMIC DNA]</scope>
    <source>
        <strain evidence="2 3">RO10H11247</strain>
    </source>
</reference>
<dbReference type="EMBL" id="LAVV01003254">
    <property type="protein sequence ID" value="KNZ62273.1"/>
    <property type="molecule type" value="Genomic_DNA"/>
</dbReference>
<proteinExistence type="predicted"/>
<gene>
    <name evidence="2" type="ORF">VP01_1292g9</name>
</gene>
<name>A0A0L6VNE1_9BASI</name>
<dbReference type="Proteomes" id="UP000037035">
    <property type="component" value="Unassembled WGS sequence"/>
</dbReference>
<dbReference type="VEuPathDB" id="FungiDB:VP01_1292g9"/>
<protein>
    <submittedName>
        <fullName evidence="2">Uncharacterized protein</fullName>
    </submittedName>
</protein>